<feature type="compositionally biased region" description="Basic and acidic residues" evidence="5">
    <location>
        <begin position="487"/>
        <end position="524"/>
    </location>
</feature>
<feature type="compositionally biased region" description="Basic and acidic residues" evidence="5">
    <location>
        <begin position="261"/>
        <end position="282"/>
    </location>
</feature>
<reference evidence="6 7" key="1">
    <citation type="journal article" date="2013" name="BMC Genomics">
        <title>Genomics-driven discovery of the pneumocandin biosynthetic gene cluster in the fungus Glarea lozoyensis.</title>
        <authorList>
            <person name="Chen L."/>
            <person name="Yue Q."/>
            <person name="Zhang X."/>
            <person name="Xiang M."/>
            <person name="Wang C."/>
            <person name="Li S."/>
            <person name="Che Y."/>
            <person name="Ortiz-Lopez F.J."/>
            <person name="Bills G.F."/>
            <person name="Liu X."/>
            <person name="An Z."/>
        </authorList>
    </citation>
    <scope>NUCLEOTIDE SEQUENCE [LARGE SCALE GENOMIC DNA]</scope>
    <source>
        <strain evidence="7">ATCC 20868 / MF5171</strain>
    </source>
</reference>
<dbReference type="GO" id="GO:0010772">
    <property type="term" value="P:meiotic DNA recombinase assembly involved in reciprocal meiotic recombination"/>
    <property type="evidence" value="ECO:0007669"/>
    <property type="project" value="TreeGrafter"/>
</dbReference>
<dbReference type="AlphaFoldDB" id="S3DCJ4"/>
<evidence type="ECO:0000256" key="4">
    <source>
        <dbReference type="SAM" id="Coils"/>
    </source>
</evidence>
<dbReference type="Pfam" id="PF07061">
    <property type="entry name" value="Swi5"/>
    <property type="match status" value="1"/>
</dbReference>
<evidence type="ECO:0000256" key="3">
    <source>
        <dbReference type="ARBA" id="ARBA00023204"/>
    </source>
</evidence>
<keyword evidence="4" id="KW-0175">Coiled coil</keyword>
<proteinExistence type="inferred from homology"/>
<evidence type="ECO:0000313" key="7">
    <source>
        <dbReference type="Proteomes" id="UP000016922"/>
    </source>
</evidence>
<dbReference type="GO" id="GO:0032798">
    <property type="term" value="C:Swi5-Sfr1 complex"/>
    <property type="evidence" value="ECO:0007669"/>
    <property type="project" value="TreeGrafter"/>
</dbReference>
<feature type="region of interest" description="Disordered" evidence="5">
    <location>
        <begin position="214"/>
        <end position="331"/>
    </location>
</feature>
<keyword evidence="2" id="KW-0227">DNA damage</keyword>
<evidence type="ECO:0000256" key="1">
    <source>
        <dbReference type="ARBA" id="ARBA00008060"/>
    </source>
</evidence>
<feature type="region of interest" description="Disordered" evidence="5">
    <location>
        <begin position="380"/>
        <end position="400"/>
    </location>
</feature>
<gene>
    <name evidence="6" type="ORF">GLAREA_11149</name>
</gene>
<feature type="compositionally biased region" description="Polar residues" evidence="5">
    <location>
        <begin position="24"/>
        <end position="33"/>
    </location>
</feature>
<dbReference type="InterPro" id="IPR010760">
    <property type="entry name" value="DNA-repair_Swi5"/>
</dbReference>
<dbReference type="Proteomes" id="UP000016922">
    <property type="component" value="Unassembled WGS sequence"/>
</dbReference>
<evidence type="ECO:0008006" key="8">
    <source>
        <dbReference type="Google" id="ProtNLM"/>
    </source>
</evidence>
<feature type="region of interest" description="Disordered" evidence="5">
    <location>
        <begin position="1"/>
        <end position="92"/>
    </location>
</feature>
<sequence length="811" mass="86406">MDNSTSNYPPPPPPSTPPLAPNMSFISGTTIENTPPGLPQPQLTSSMFIDPALKESSNATGVDASNVDTGSEGVEAGGVVGYVPSSPPERPFLEVGLEDTTVIDGSSPQAVGERDVGVDVSMCESRIDERELPALRSADSILRKDFDMSFQRDSAELHAHGGGDTTEDDIPPESEDNETQETLDVGSSLIRENEDLSMIILGYEQNPSVVEVVLSSDVGSEPEEKKNSDSSEVRRNEEFSKIDVDHQHDRPEASMLPTSDADPKSENKRSDPASLVDGERGSLGDALPDDCWAAGGDEEEPDTQPLPTSFKEDESVTSDLPKLVVDNDNEQKSFNRVEIPDSEVSEIGTAPDTETLSIESPIVAEDPKATSARESLALDSNSIRAESVTGASDTNDNATSNVIIGSAPSVEKAAISLAAEAASPKEKSPSISEVESVQADRCVNASLKSQTEEIHVLVKQTPLGTAPIAASPEVPDTLVDKSSAYRVEETHQGKEKSTEKGAEDLEVKETAIEGGVHDNTHHEASTSTTGFASHVDNIKNTIEPCANDKGTKRKASVGSTKVKEIPDSTETASSLKQSSDIGNGRRLENTPSKTQTIEVDDTAKVDAPTKGGIEIPESPVVPAPSSSSSSFQQPSTVADIPPTAPASPVVTRKRSSRPRENNMGTPSKEDTTRLSPTKASQSFGTPPPKKKQKSGSANVGQDETNEEAEENDVVKSKDDILMDELKAIKVASIQARNSSLETEIAKVRAQLEKVTAELEQPAAETVKTHIHLLHQYNDIRDIGQGLIGMIADNRGVRIGELYEEFGVGLQD</sequence>
<dbReference type="PANTHER" id="PTHR28529:SF2">
    <property type="entry name" value="DNA REPAIR PROTEIN SWI5 HOMOLOG"/>
    <property type="match status" value="1"/>
</dbReference>
<dbReference type="Gene3D" id="1.20.5.170">
    <property type="match status" value="1"/>
</dbReference>
<dbReference type="OrthoDB" id="255837at2759"/>
<dbReference type="STRING" id="1116229.S3DCJ4"/>
<dbReference type="GO" id="GO:0034974">
    <property type="term" value="C:Swi5-Swi2 complex"/>
    <property type="evidence" value="ECO:0007669"/>
    <property type="project" value="TreeGrafter"/>
</dbReference>
<dbReference type="GeneID" id="19470191"/>
<accession>S3DCJ4</accession>
<feature type="compositionally biased region" description="Low complexity" evidence="5">
    <location>
        <begin position="616"/>
        <end position="635"/>
    </location>
</feature>
<feature type="coiled-coil region" evidence="4">
    <location>
        <begin position="730"/>
        <end position="757"/>
    </location>
</feature>
<feature type="compositionally biased region" description="Polar residues" evidence="5">
    <location>
        <begin position="673"/>
        <end position="684"/>
    </location>
</feature>
<dbReference type="HOGENOM" id="CLU_355667_0_0_1"/>
<dbReference type="RefSeq" id="XP_008077529.1">
    <property type="nucleotide sequence ID" value="XM_008079338.1"/>
</dbReference>
<comment type="similarity">
    <text evidence="1">Belongs to the SWI5/SAE3 family.</text>
</comment>
<evidence type="ECO:0000256" key="5">
    <source>
        <dbReference type="SAM" id="MobiDB-lite"/>
    </source>
</evidence>
<feature type="region of interest" description="Disordered" evidence="5">
    <location>
        <begin position="153"/>
        <end position="189"/>
    </location>
</feature>
<feature type="region of interest" description="Disordered" evidence="5">
    <location>
        <begin position="487"/>
        <end position="713"/>
    </location>
</feature>
<dbReference type="GO" id="GO:0000709">
    <property type="term" value="P:meiotic joint molecule formation"/>
    <property type="evidence" value="ECO:0007669"/>
    <property type="project" value="TreeGrafter"/>
</dbReference>
<dbReference type="EMBL" id="KE145354">
    <property type="protein sequence ID" value="EPE35450.1"/>
    <property type="molecule type" value="Genomic_DNA"/>
</dbReference>
<dbReference type="PANTHER" id="PTHR28529">
    <property type="entry name" value="DNA REPAIR PROTEIN SWI5 HOMOLOG"/>
    <property type="match status" value="1"/>
</dbReference>
<keyword evidence="3" id="KW-0234">DNA repair</keyword>
<feature type="compositionally biased region" description="Basic and acidic residues" evidence="5">
    <location>
        <begin position="222"/>
        <end position="252"/>
    </location>
</feature>
<dbReference type="eggNOG" id="ENOG502SBQH">
    <property type="taxonomic scope" value="Eukaryota"/>
</dbReference>
<name>S3DCJ4_GLAL2</name>
<feature type="compositionally biased region" description="Polar residues" evidence="5">
    <location>
        <begin position="568"/>
        <end position="581"/>
    </location>
</feature>
<organism evidence="6 7">
    <name type="scientific">Glarea lozoyensis (strain ATCC 20868 / MF5171)</name>
    <dbReference type="NCBI Taxonomy" id="1116229"/>
    <lineage>
        <taxon>Eukaryota</taxon>
        <taxon>Fungi</taxon>
        <taxon>Dikarya</taxon>
        <taxon>Ascomycota</taxon>
        <taxon>Pezizomycotina</taxon>
        <taxon>Leotiomycetes</taxon>
        <taxon>Helotiales</taxon>
        <taxon>Helotiaceae</taxon>
        <taxon>Glarea</taxon>
    </lineage>
</organism>
<feature type="compositionally biased region" description="Acidic residues" evidence="5">
    <location>
        <begin position="165"/>
        <end position="181"/>
    </location>
</feature>
<evidence type="ECO:0000256" key="2">
    <source>
        <dbReference type="ARBA" id="ARBA00022763"/>
    </source>
</evidence>
<keyword evidence="7" id="KW-1185">Reference proteome</keyword>
<protein>
    <recommendedName>
        <fullName evidence="8">Swi5-domain-containing protein</fullName>
    </recommendedName>
</protein>
<evidence type="ECO:0000313" key="6">
    <source>
        <dbReference type="EMBL" id="EPE35450.1"/>
    </source>
</evidence>
<dbReference type="KEGG" id="glz:GLAREA_11149"/>
<feature type="compositionally biased region" description="Pro residues" evidence="5">
    <location>
        <begin position="8"/>
        <end position="20"/>
    </location>
</feature>